<comment type="caution">
    <text evidence="1">The sequence shown here is derived from an EMBL/GenBank/DDBJ whole genome shotgun (WGS) entry which is preliminary data.</text>
</comment>
<organism evidence="1 2">
    <name type="scientific">Pseudoalteromonas phenolica</name>
    <dbReference type="NCBI Taxonomy" id="161398"/>
    <lineage>
        <taxon>Bacteria</taxon>
        <taxon>Pseudomonadati</taxon>
        <taxon>Pseudomonadota</taxon>
        <taxon>Gammaproteobacteria</taxon>
        <taxon>Alteromonadales</taxon>
        <taxon>Pseudoalteromonadaceae</taxon>
        <taxon>Pseudoalteromonas</taxon>
    </lineage>
</organism>
<dbReference type="AlphaFoldDB" id="A0A5R9Q367"/>
<evidence type="ECO:0000313" key="1">
    <source>
        <dbReference type="EMBL" id="TLX46976.1"/>
    </source>
</evidence>
<reference evidence="1 2" key="1">
    <citation type="submission" date="2018-01" db="EMBL/GenBank/DDBJ databases">
        <title>Co-occurrence of chitin degradation, pigmentation and bioactivity in marine Pseudoalteromonas.</title>
        <authorList>
            <person name="Paulsen S."/>
            <person name="Gram L."/>
            <person name="Machado H."/>
        </authorList>
    </citation>
    <scope>NUCLEOTIDE SEQUENCE [LARGE SCALE GENOMIC DNA]</scope>
    <source>
        <strain evidence="1 2">S3663</strain>
    </source>
</reference>
<sequence>MLWHSASIAEIDNSTITIAIQDDIKQQYFEFLDNRHILDVNDYSSLKASRDVVEHALLVKAIRLGGFKLPINYIQVDHPPRRIKLMKQGVIHLSATPLWLNEIKQFEHKLHISSAVLEAGRAEAGLYTHSDNVDVLSVKQPAELVKLIAVSNQNWQHDWKILKQLNFNGMYHTGKYTTMLDMLYKRRADVMLGPFHNSDDLSFKHNGQTYLPIKNLKIIMPDSRHFPVARFTAQSQPLIKALQKGLSILKETGEIEKAYRQSGYVNDKVSSWQIINAPAKL</sequence>
<evidence type="ECO:0008006" key="3">
    <source>
        <dbReference type="Google" id="ProtNLM"/>
    </source>
</evidence>
<dbReference type="SUPFAM" id="SSF53850">
    <property type="entry name" value="Periplasmic binding protein-like II"/>
    <property type="match status" value="1"/>
</dbReference>
<proteinExistence type="predicted"/>
<dbReference type="EMBL" id="PPSW01000015">
    <property type="protein sequence ID" value="TLX46976.1"/>
    <property type="molecule type" value="Genomic_DNA"/>
</dbReference>
<gene>
    <name evidence="1" type="ORF">C1E24_10785</name>
</gene>
<protein>
    <recommendedName>
        <fullName evidence="3">Solute-binding protein family 3/N-terminal domain-containing protein</fullName>
    </recommendedName>
</protein>
<accession>A0A5R9Q367</accession>
<name>A0A5R9Q367_9GAMM</name>
<dbReference type="Proteomes" id="UP000309186">
    <property type="component" value="Unassembled WGS sequence"/>
</dbReference>
<evidence type="ECO:0000313" key="2">
    <source>
        <dbReference type="Proteomes" id="UP000309186"/>
    </source>
</evidence>